<dbReference type="InterPro" id="IPR032675">
    <property type="entry name" value="LRR_dom_sf"/>
</dbReference>
<dbReference type="InterPro" id="IPR001810">
    <property type="entry name" value="F-box_dom"/>
</dbReference>
<evidence type="ECO:0000259" key="1">
    <source>
        <dbReference type="Pfam" id="PF12937"/>
    </source>
</evidence>
<dbReference type="Gene3D" id="3.80.10.10">
    <property type="entry name" value="Ribonuclease Inhibitor"/>
    <property type="match status" value="1"/>
</dbReference>
<evidence type="ECO:0000313" key="3">
    <source>
        <dbReference type="Proteomes" id="UP000696485"/>
    </source>
</evidence>
<accession>A0A9P5STF6</accession>
<protein>
    <recommendedName>
        <fullName evidence="1">F-box domain-containing protein</fullName>
    </recommendedName>
</protein>
<proteinExistence type="predicted"/>
<organism evidence="2 3">
    <name type="scientific">Podila minutissima</name>
    <dbReference type="NCBI Taxonomy" id="64525"/>
    <lineage>
        <taxon>Eukaryota</taxon>
        <taxon>Fungi</taxon>
        <taxon>Fungi incertae sedis</taxon>
        <taxon>Mucoromycota</taxon>
        <taxon>Mortierellomycotina</taxon>
        <taxon>Mortierellomycetes</taxon>
        <taxon>Mortierellales</taxon>
        <taxon>Mortierellaceae</taxon>
        <taxon>Podila</taxon>
    </lineage>
</organism>
<dbReference type="InterPro" id="IPR036047">
    <property type="entry name" value="F-box-like_dom_sf"/>
</dbReference>
<dbReference type="Proteomes" id="UP000696485">
    <property type="component" value="Unassembled WGS sequence"/>
</dbReference>
<gene>
    <name evidence="2" type="ORF">BG006_009060</name>
</gene>
<keyword evidence="3" id="KW-1185">Reference proteome</keyword>
<dbReference type="EMBL" id="JAAAUY010000064">
    <property type="protein sequence ID" value="KAF9336322.1"/>
    <property type="molecule type" value="Genomic_DNA"/>
</dbReference>
<dbReference type="SUPFAM" id="SSF81383">
    <property type="entry name" value="F-box domain"/>
    <property type="match status" value="1"/>
</dbReference>
<comment type="caution">
    <text evidence="2">The sequence shown here is derived from an EMBL/GenBank/DDBJ whole genome shotgun (WGS) entry which is preliminary data.</text>
</comment>
<dbReference type="AlphaFoldDB" id="A0A9P5STF6"/>
<name>A0A9P5STF6_9FUNG</name>
<dbReference type="Pfam" id="PF12937">
    <property type="entry name" value="F-box-like"/>
    <property type="match status" value="1"/>
</dbReference>
<evidence type="ECO:0000313" key="2">
    <source>
        <dbReference type="EMBL" id="KAF9336322.1"/>
    </source>
</evidence>
<reference evidence="2" key="1">
    <citation type="journal article" date="2020" name="Fungal Divers.">
        <title>Resolving the Mortierellaceae phylogeny through synthesis of multi-gene phylogenetics and phylogenomics.</title>
        <authorList>
            <person name="Vandepol N."/>
            <person name="Liber J."/>
            <person name="Desiro A."/>
            <person name="Na H."/>
            <person name="Kennedy M."/>
            <person name="Barry K."/>
            <person name="Grigoriev I.V."/>
            <person name="Miller A.N."/>
            <person name="O'Donnell K."/>
            <person name="Stajich J.E."/>
            <person name="Bonito G."/>
        </authorList>
    </citation>
    <scope>NUCLEOTIDE SEQUENCE</scope>
    <source>
        <strain evidence="2">NVP1</strain>
    </source>
</reference>
<feature type="domain" description="F-box" evidence="1">
    <location>
        <begin position="8"/>
        <end position="47"/>
    </location>
</feature>
<sequence>MQQALSIPEILAQIGKFLDLKSLSICTRVSKSWSAAFDTILYRHVSIMVFNRHSPSIRALKRHARQTFSLTLTLPVDLAYFTLKCPSLRVLHLHGWLGTRLKTIAGYRTRGHRKALALIQQHQRTLMTVSVGLLWPIAKSPEFWTAIAACPRLETLLVRSEKMFVNNGDHSEQEAFWNACTKVSDLILKDLRFQAAVNVPAGLDFSQVRKLELLRTEGWHAAKQVMWMERCSELRVLNWTLLKVEPPVVGASGLTTFPASWPKLRELRP</sequence>